<accession>A0A242KW82</accession>
<sequence>MVYTIVYSESFRQGLEQLINGWGNELFLSKENIRHFTRMIYQSIELTKNFLEMHEEISALYHFHERTYRILIGNKYAIFYRINKKKHLILIGNIFQQRQMKLSVQ</sequence>
<dbReference type="EMBL" id="NGMS01000002">
    <property type="protein sequence ID" value="OTP25494.1"/>
    <property type="molecule type" value="Genomic_DNA"/>
</dbReference>
<gene>
    <name evidence="1" type="ORF">A5802_002647</name>
</gene>
<dbReference type="RefSeq" id="WP_086335364.1">
    <property type="nucleotide sequence ID" value="NZ_CABHEA010000001.1"/>
</dbReference>
<dbReference type="Gene3D" id="3.30.2310.20">
    <property type="entry name" value="RelE-like"/>
    <property type="match status" value="1"/>
</dbReference>
<protein>
    <recommendedName>
        <fullName evidence="3">Type II toxin-antitoxin system RelE/ParE family toxin</fullName>
    </recommendedName>
</protein>
<organism evidence="1 2">
    <name type="scientific">Enterococcus mundtii</name>
    <dbReference type="NCBI Taxonomy" id="53346"/>
    <lineage>
        <taxon>Bacteria</taxon>
        <taxon>Bacillati</taxon>
        <taxon>Bacillota</taxon>
        <taxon>Bacilli</taxon>
        <taxon>Lactobacillales</taxon>
        <taxon>Enterococcaceae</taxon>
        <taxon>Enterococcus</taxon>
    </lineage>
</organism>
<dbReference type="Proteomes" id="UP000195024">
    <property type="component" value="Unassembled WGS sequence"/>
</dbReference>
<name>A0A242KW82_ENTMU</name>
<evidence type="ECO:0008006" key="3">
    <source>
        <dbReference type="Google" id="ProtNLM"/>
    </source>
</evidence>
<comment type="caution">
    <text evidence="1">The sequence shown here is derived from an EMBL/GenBank/DDBJ whole genome shotgun (WGS) entry which is preliminary data.</text>
</comment>
<evidence type="ECO:0000313" key="1">
    <source>
        <dbReference type="EMBL" id="OTP25494.1"/>
    </source>
</evidence>
<dbReference type="InterPro" id="IPR035093">
    <property type="entry name" value="RelE/ParE_toxin_dom_sf"/>
</dbReference>
<dbReference type="AlphaFoldDB" id="A0A242KW82"/>
<evidence type="ECO:0000313" key="2">
    <source>
        <dbReference type="Proteomes" id="UP000195024"/>
    </source>
</evidence>
<proteinExistence type="predicted"/>
<reference evidence="1 2" key="1">
    <citation type="submission" date="2017-05" db="EMBL/GenBank/DDBJ databases">
        <title>The Genome Sequence of Enterococcus mundtii 6B1_DIV0119.</title>
        <authorList>
            <consortium name="The Broad Institute Genomics Platform"/>
            <consortium name="The Broad Institute Genomic Center for Infectious Diseases"/>
            <person name="Earl A."/>
            <person name="Manson A."/>
            <person name="Schwartman J."/>
            <person name="Gilmore M."/>
            <person name="Abouelleil A."/>
            <person name="Cao P."/>
            <person name="Chapman S."/>
            <person name="Cusick C."/>
            <person name="Shea T."/>
            <person name="Young S."/>
            <person name="Neafsey D."/>
            <person name="Nusbaum C."/>
            <person name="Birren B."/>
        </authorList>
    </citation>
    <scope>NUCLEOTIDE SEQUENCE [LARGE SCALE GENOMIC DNA]</scope>
    <source>
        <strain evidence="1 2">6B1_DIV0119</strain>
    </source>
</reference>